<keyword evidence="1" id="KW-0812">Transmembrane</keyword>
<sequence length="252" mass="24272">MTVVRSELVKALTVRSGPALALVAVGAAVVLAAVFVASLPITQHVSVAGALPAEVVSAALVGIDVTAVVLTVLGALVGGAEHATGTVVPTYLLTPRRTRVVVAKAVVVGAIAVVVAAVAAVLCAAVGQGALLLAGSDPVPIDGTLLRSLAGNATGPVLYAVAGLAGAVLTRSTGGGVAGALGLLLVPAVVGWFPGLSLLAPLLPAAAVHGLSGVADPAGAEYLAAAPAALLLVGWLTGMVGTAAWRAEVRDA</sequence>
<dbReference type="AlphaFoldDB" id="A0A1M7A4V0"/>
<feature type="transmembrane region" description="Helical" evidence="1">
    <location>
        <begin position="101"/>
        <end position="129"/>
    </location>
</feature>
<reference evidence="2 3" key="1">
    <citation type="submission" date="2016-11" db="EMBL/GenBank/DDBJ databases">
        <authorList>
            <person name="Jaros S."/>
            <person name="Januszkiewicz K."/>
            <person name="Wedrychowicz H."/>
        </authorList>
    </citation>
    <scope>NUCLEOTIDE SEQUENCE [LARGE SCALE GENOMIC DNA]</scope>
    <source>
        <strain evidence="2 3">DSM 43832</strain>
    </source>
</reference>
<evidence type="ECO:0000256" key="1">
    <source>
        <dbReference type="SAM" id="Phobius"/>
    </source>
</evidence>
<evidence type="ECO:0000313" key="3">
    <source>
        <dbReference type="Proteomes" id="UP000184363"/>
    </source>
</evidence>
<feature type="transmembrane region" description="Helical" evidence="1">
    <location>
        <begin position="20"/>
        <end position="39"/>
    </location>
</feature>
<feature type="transmembrane region" description="Helical" evidence="1">
    <location>
        <begin position="149"/>
        <end position="169"/>
    </location>
</feature>
<name>A0A1M7A4V0_PSETH</name>
<feature type="transmembrane region" description="Helical" evidence="1">
    <location>
        <begin position="222"/>
        <end position="245"/>
    </location>
</feature>
<feature type="transmembrane region" description="Helical" evidence="1">
    <location>
        <begin position="181"/>
        <end position="202"/>
    </location>
</feature>
<proteinExistence type="predicted"/>
<protein>
    <recommendedName>
        <fullName evidence="4">ABC-2 family transporter protein</fullName>
    </recommendedName>
</protein>
<dbReference type="STRING" id="1848.SAMN05443637_1267"/>
<keyword evidence="1" id="KW-0472">Membrane</keyword>
<dbReference type="EMBL" id="FRAP01000026">
    <property type="protein sequence ID" value="SHL37603.1"/>
    <property type="molecule type" value="Genomic_DNA"/>
</dbReference>
<accession>A0A1M7A4V0</accession>
<evidence type="ECO:0000313" key="2">
    <source>
        <dbReference type="EMBL" id="SHL37603.1"/>
    </source>
</evidence>
<organism evidence="2 3">
    <name type="scientific">Pseudonocardia thermophila</name>
    <dbReference type="NCBI Taxonomy" id="1848"/>
    <lineage>
        <taxon>Bacteria</taxon>
        <taxon>Bacillati</taxon>
        <taxon>Actinomycetota</taxon>
        <taxon>Actinomycetes</taxon>
        <taxon>Pseudonocardiales</taxon>
        <taxon>Pseudonocardiaceae</taxon>
        <taxon>Pseudonocardia</taxon>
    </lineage>
</organism>
<evidence type="ECO:0008006" key="4">
    <source>
        <dbReference type="Google" id="ProtNLM"/>
    </source>
</evidence>
<gene>
    <name evidence="2" type="ORF">SAMN05443637_1267</name>
</gene>
<keyword evidence="3" id="KW-1185">Reference proteome</keyword>
<dbReference type="RefSeq" id="WP_073460097.1">
    <property type="nucleotide sequence ID" value="NZ_FRAP01000026.1"/>
</dbReference>
<keyword evidence="1" id="KW-1133">Transmembrane helix</keyword>
<feature type="transmembrane region" description="Helical" evidence="1">
    <location>
        <begin position="59"/>
        <end position="80"/>
    </location>
</feature>
<dbReference type="Proteomes" id="UP000184363">
    <property type="component" value="Unassembled WGS sequence"/>
</dbReference>